<keyword evidence="3 5" id="KW-0378">Hydrolase</keyword>
<comment type="subcellular location">
    <subcellularLocation>
        <location evidence="5">Cytoplasm</location>
    </subcellularLocation>
</comment>
<dbReference type="GO" id="GO:0006308">
    <property type="term" value="P:DNA catabolic process"/>
    <property type="evidence" value="ECO:0007669"/>
    <property type="project" value="UniProtKB-UniRule"/>
</dbReference>
<evidence type="ECO:0000259" key="7">
    <source>
        <dbReference type="Pfam" id="PF13742"/>
    </source>
</evidence>
<dbReference type="NCBIfam" id="TIGR00237">
    <property type="entry name" value="xseA"/>
    <property type="match status" value="1"/>
</dbReference>
<dbReference type="CDD" id="cd04489">
    <property type="entry name" value="ExoVII_LU_OBF"/>
    <property type="match status" value="1"/>
</dbReference>
<dbReference type="STRING" id="1220578.FPE01S_01_14650"/>
<dbReference type="InterPro" id="IPR020579">
    <property type="entry name" value="Exonuc_VII_lsu_C"/>
</dbReference>
<dbReference type="EC" id="3.1.11.6" evidence="5"/>
<dbReference type="Pfam" id="PF02601">
    <property type="entry name" value="Exonuc_VII_L"/>
    <property type="match status" value="1"/>
</dbReference>
<feature type="domain" description="Exonuclease VII large subunit C-terminal" evidence="6">
    <location>
        <begin position="149"/>
        <end position="370"/>
    </location>
</feature>
<evidence type="ECO:0000256" key="4">
    <source>
        <dbReference type="ARBA" id="ARBA00022839"/>
    </source>
</evidence>
<keyword evidence="4 5" id="KW-0269">Exonuclease</keyword>
<evidence type="ECO:0000256" key="1">
    <source>
        <dbReference type="ARBA" id="ARBA00022490"/>
    </source>
</evidence>
<keyword evidence="1" id="KW-0963">Cytoplasm</keyword>
<proteinExistence type="inferred from homology"/>
<evidence type="ECO:0000313" key="8">
    <source>
        <dbReference type="EMBL" id="GAO42450.1"/>
    </source>
</evidence>
<evidence type="ECO:0000256" key="2">
    <source>
        <dbReference type="ARBA" id="ARBA00022722"/>
    </source>
</evidence>
<reference evidence="8 9" key="1">
    <citation type="submission" date="2015-04" db="EMBL/GenBank/DDBJ databases">
        <title>Whole genome shotgun sequence of Flavihumibacter petaseus NBRC 106054.</title>
        <authorList>
            <person name="Miyazawa S."/>
            <person name="Hosoyama A."/>
            <person name="Hashimoto M."/>
            <person name="Noguchi M."/>
            <person name="Tsuchikane K."/>
            <person name="Ohji S."/>
            <person name="Yamazoe A."/>
            <person name="Ichikawa N."/>
            <person name="Kimura A."/>
            <person name="Fujita N."/>
        </authorList>
    </citation>
    <scope>NUCLEOTIDE SEQUENCE [LARGE SCALE GENOMIC DNA]</scope>
    <source>
        <strain evidence="8 9">NBRC 106054</strain>
    </source>
</reference>
<evidence type="ECO:0000256" key="3">
    <source>
        <dbReference type="ARBA" id="ARBA00022801"/>
    </source>
</evidence>
<protein>
    <recommendedName>
        <fullName evidence="5">Exodeoxyribonuclease 7 large subunit</fullName>
        <ecNumber evidence="5">3.1.11.6</ecNumber>
    </recommendedName>
</protein>
<gene>
    <name evidence="8" type="ORF">FPE01S_01_14650</name>
</gene>
<comment type="catalytic activity">
    <reaction evidence="5">
        <text>Exonucleolytic cleavage in either 5'- to 3'- or 3'- to 5'-direction to yield nucleoside 5'-phosphates.</text>
        <dbReference type="EC" id="3.1.11.6"/>
    </reaction>
</comment>
<dbReference type="AlphaFoldDB" id="A0A0E9MZC4"/>
<dbReference type="Pfam" id="PF13742">
    <property type="entry name" value="tRNA_anti_2"/>
    <property type="match status" value="1"/>
</dbReference>
<evidence type="ECO:0000259" key="6">
    <source>
        <dbReference type="Pfam" id="PF02601"/>
    </source>
</evidence>
<comment type="caution">
    <text evidence="8">The sequence shown here is derived from an EMBL/GenBank/DDBJ whole genome shotgun (WGS) entry which is preliminary data.</text>
</comment>
<keyword evidence="9" id="KW-1185">Reference proteome</keyword>
<keyword evidence="2 5" id="KW-0540">Nuclease</keyword>
<organism evidence="8 9">
    <name type="scientific">Flavihumibacter petaseus NBRC 106054</name>
    <dbReference type="NCBI Taxonomy" id="1220578"/>
    <lineage>
        <taxon>Bacteria</taxon>
        <taxon>Pseudomonadati</taxon>
        <taxon>Bacteroidota</taxon>
        <taxon>Chitinophagia</taxon>
        <taxon>Chitinophagales</taxon>
        <taxon>Chitinophagaceae</taxon>
        <taxon>Flavihumibacter</taxon>
    </lineage>
</organism>
<dbReference type="GO" id="GO:0003676">
    <property type="term" value="F:nucleic acid binding"/>
    <property type="evidence" value="ECO:0007669"/>
    <property type="project" value="InterPro"/>
</dbReference>
<dbReference type="GO" id="GO:0008855">
    <property type="term" value="F:exodeoxyribonuclease VII activity"/>
    <property type="evidence" value="ECO:0007669"/>
    <property type="project" value="UniProtKB-UniRule"/>
</dbReference>
<dbReference type="GO" id="GO:0009318">
    <property type="term" value="C:exodeoxyribonuclease VII complex"/>
    <property type="evidence" value="ECO:0007669"/>
    <property type="project" value="UniProtKB-UniRule"/>
</dbReference>
<dbReference type="InterPro" id="IPR025824">
    <property type="entry name" value="OB-fold_nuc-bd_dom"/>
</dbReference>
<dbReference type="PANTHER" id="PTHR30008:SF0">
    <property type="entry name" value="EXODEOXYRIBONUCLEASE 7 LARGE SUBUNIT"/>
    <property type="match status" value="1"/>
</dbReference>
<accession>A0A0E9MZC4</accession>
<dbReference type="Proteomes" id="UP000033121">
    <property type="component" value="Unassembled WGS sequence"/>
</dbReference>
<comment type="similarity">
    <text evidence="5">Belongs to the XseA family.</text>
</comment>
<dbReference type="EMBL" id="BBWV01000001">
    <property type="protein sequence ID" value="GAO42450.1"/>
    <property type="molecule type" value="Genomic_DNA"/>
</dbReference>
<sequence length="430" mass="47397">MSPIALSELSLLLQETIRRRFSATRYWVIAEISNHSYYPQKGFHYFELVEKSGTQLIAKIAAVAWTAGAGRIRVFEQLTRQSFRNGIGVCVEVTVDFHPVYGLKLTLTDIDAAHTLGRLELARQAVFAALLNDSPDMVWKDGDLLASFNQQLDLPIVVQRIALVGSLQSAGYADFLHSLTENPFGFRFKVDPFPVLVQGEENAAAFAGVMATVAEQALRSKVDYDAVVIVRGGGADTDLLLFDQLPAALAIASCPFPVITGIGHLKNESIADLVAHTALKTPTQVAEFLVQRNREFETSLVALQSAIATSVRQNLLSRKHTLERLGASIAARPGLLLLNKKHNLQHIAREILAAPVSFLQRRQQAINEIRRLCHIASPERTLERGFAWLEQDGKIITSADGLTNGDNFDVRLKDALLKTTLIQKTAYHGK</sequence>
<feature type="domain" description="OB-fold nucleic acid binding" evidence="7">
    <location>
        <begin position="6"/>
        <end position="110"/>
    </location>
</feature>
<name>A0A0E9MZC4_9BACT</name>
<evidence type="ECO:0000256" key="5">
    <source>
        <dbReference type="RuleBase" id="RU004355"/>
    </source>
</evidence>
<evidence type="ECO:0000313" key="9">
    <source>
        <dbReference type="Proteomes" id="UP000033121"/>
    </source>
</evidence>
<dbReference type="PANTHER" id="PTHR30008">
    <property type="entry name" value="EXODEOXYRIBONUCLEASE 7 LARGE SUBUNIT"/>
    <property type="match status" value="1"/>
</dbReference>
<dbReference type="RefSeq" id="WP_046368140.1">
    <property type="nucleotide sequence ID" value="NZ_BBWV01000001.1"/>
</dbReference>
<dbReference type="OrthoDB" id="9802795at2"/>
<dbReference type="GO" id="GO:0005737">
    <property type="term" value="C:cytoplasm"/>
    <property type="evidence" value="ECO:0007669"/>
    <property type="project" value="UniProtKB-SubCell"/>
</dbReference>
<dbReference type="InterPro" id="IPR003753">
    <property type="entry name" value="Exonuc_VII_L"/>
</dbReference>